<dbReference type="AlphaFoldDB" id="A0A3N1NSD9"/>
<dbReference type="InterPro" id="IPR036777">
    <property type="entry name" value="Channel_Tsx-like_sf"/>
</dbReference>
<dbReference type="Proteomes" id="UP000268033">
    <property type="component" value="Unassembled WGS sequence"/>
</dbReference>
<organism evidence="8 9">
    <name type="scientific">Gallaecimonas pentaromativorans</name>
    <dbReference type="NCBI Taxonomy" id="584787"/>
    <lineage>
        <taxon>Bacteria</taxon>
        <taxon>Pseudomonadati</taxon>
        <taxon>Pseudomonadota</taxon>
        <taxon>Gammaproteobacteria</taxon>
        <taxon>Enterobacterales</taxon>
        <taxon>Gallaecimonadaceae</taxon>
        <taxon>Gallaecimonas</taxon>
    </lineage>
</organism>
<dbReference type="RefSeq" id="WP_123422694.1">
    <property type="nucleotide sequence ID" value="NZ_RJUL01000015.1"/>
</dbReference>
<evidence type="ECO:0000256" key="1">
    <source>
        <dbReference type="ARBA" id="ARBA00004442"/>
    </source>
</evidence>
<keyword evidence="9" id="KW-1185">Reference proteome</keyword>
<accession>A0A3N1NSD9</accession>
<name>A0A3N1NSD9_9GAMM</name>
<dbReference type="InterPro" id="IPR018013">
    <property type="entry name" value="Channel_Tsx-like"/>
</dbReference>
<dbReference type="Gene3D" id="2.40.230.20">
    <property type="entry name" value="Nucleoside-specific channel-forming protein, Tsx-like"/>
    <property type="match status" value="1"/>
</dbReference>
<evidence type="ECO:0000256" key="3">
    <source>
        <dbReference type="ARBA" id="ARBA00014794"/>
    </source>
</evidence>
<dbReference type="STRING" id="584787.GCA_001247655_01326"/>
<dbReference type="PRINTS" id="PR01277">
    <property type="entry name" value="CHANNELTSX"/>
</dbReference>
<sequence length="280" mass="31514">MKLTRQLLAVMLASGTFGAQATEGVGDLHSADHKWLSFNLMHSEDNRLPFQNHKDTYLEIEFGGRSGILDLYGYVDLFDILDDGSDDRSGGDNLYAKIVPRFSLNAISGRDLSFGPVKELYLATEFNIGDSSGDNGGLWSQYLGLGSDIEVPWFGKMGLNLYARYVRENYGNANEKKWDGYKVSTNWFKPVHRFASGDFIAYQGYLDYQFGASKIGRVPGYSPNSTEWFNGIYYHSAHYAVGYGLKYYNNMAFFKDNAEATGVRQDTSGFGHYLSLNYLF</sequence>
<feature type="signal peptide" evidence="7">
    <location>
        <begin position="1"/>
        <end position="21"/>
    </location>
</feature>
<dbReference type="InterPro" id="IPR003055">
    <property type="entry name" value="Channel_Tsx"/>
</dbReference>
<evidence type="ECO:0000256" key="7">
    <source>
        <dbReference type="SAM" id="SignalP"/>
    </source>
</evidence>
<evidence type="ECO:0000256" key="2">
    <source>
        <dbReference type="ARBA" id="ARBA00008728"/>
    </source>
</evidence>
<keyword evidence="6" id="KW-0998">Cell outer membrane</keyword>
<comment type="subcellular location">
    <subcellularLocation>
        <location evidence="1">Cell outer membrane</location>
    </subcellularLocation>
</comment>
<evidence type="ECO:0000256" key="5">
    <source>
        <dbReference type="ARBA" id="ARBA00023136"/>
    </source>
</evidence>
<dbReference type="EMBL" id="RJUL01000015">
    <property type="protein sequence ID" value="ROQ18819.1"/>
    <property type="molecule type" value="Genomic_DNA"/>
</dbReference>
<keyword evidence="4 7" id="KW-0732">Signal</keyword>
<evidence type="ECO:0000313" key="9">
    <source>
        <dbReference type="Proteomes" id="UP000268033"/>
    </source>
</evidence>
<protein>
    <recommendedName>
        <fullName evidence="3">Nucleoside-specific channel-forming protein Tsx</fullName>
    </recommendedName>
</protein>
<proteinExistence type="inferred from homology"/>
<comment type="caution">
    <text evidence="8">The sequence shown here is derived from an EMBL/GenBank/DDBJ whole genome shotgun (WGS) entry which is preliminary data.</text>
</comment>
<dbReference type="SUPFAM" id="SSF111364">
    <property type="entry name" value="Tsx-like channel"/>
    <property type="match status" value="1"/>
</dbReference>
<dbReference type="GO" id="GO:0009279">
    <property type="term" value="C:cell outer membrane"/>
    <property type="evidence" value="ECO:0007669"/>
    <property type="project" value="UniProtKB-SubCell"/>
</dbReference>
<keyword evidence="5" id="KW-0472">Membrane</keyword>
<dbReference type="Pfam" id="PF03502">
    <property type="entry name" value="Channel_Tsx"/>
    <property type="match status" value="1"/>
</dbReference>
<evidence type="ECO:0000313" key="8">
    <source>
        <dbReference type="EMBL" id="ROQ18819.1"/>
    </source>
</evidence>
<feature type="chain" id="PRO_5018205720" description="Nucleoside-specific channel-forming protein Tsx" evidence="7">
    <location>
        <begin position="22"/>
        <end position="280"/>
    </location>
</feature>
<reference evidence="8 9" key="1">
    <citation type="submission" date="2018-11" db="EMBL/GenBank/DDBJ databases">
        <title>Genomic Encyclopedia of Type Strains, Phase IV (KMG-IV): sequencing the most valuable type-strain genomes for metagenomic binning, comparative biology and taxonomic classification.</title>
        <authorList>
            <person name="Goeker M."/>
        </authorList>
    </citation>
    <scope>NUCLEOTIDE SEQUENCE [LARGE SCALE GENOMIC DNA]</scope>
    <source>
        <strain evidence="8 9">DSM 21945</strain>
    </source>
</reference>
<evidence type="ECO:0000256" key="4">
    <source>
        <dbReference type="ARBA" id="ARBA00022729"/>
    </source>
</evidence>
<comment type="similarity">
    <text evidence="2">Belongs to the nucleoside-specific channel-forming outer membrane porin (Tsx) (TC 1.B.10) family.</text>
</comment>
<evidence type="ECO:0000256" key="6">
    <source>
        <dbReference type="ARBA" id="ARBA00023237"/>
    </source>
</evidence>
<gene>
    <name evidence="8" type="ORF">EDC28_1158</name>
</gene>
<dbReference type="GO" id="GO:0005337">
    <property type="term" value="F:nucleoside transmembrane transporter activity"/>
    <property type="evidence" value="ECO:0007669"/>
    <property type="project" value="InterPro"/>
</dbReference>